<accession>A0AAQ0LTQ6</accession>
<evidence type="ECO:0000256" key="1">
    <source>
        <dbReference type="SAM" id="Phobius"/>
    </source>
</evidence>
<dbReference type="PROSITE" id="PS00409">
    <property type="entry name" value="PROKAR_NTER_METHYL"/>
    <property type="match status" value="1"/>
</dbReference>
<name>A0AAQ0LTQ6_BIFPS</name>
<organism evidence="3 4">
    <name type="scientific">Bifidobacterium pseudocatenulatum</name>
    <dbReference type="NCBI Taxonomy" id="28026"/>
    <lineage>
        <taxon>Bacteria</taxon>
        <taxon>Bacillati</taxon>
        <taxon>Actinomycetota</taxon>
        <taxon>Actinomycetes</taxon>
        <taxon>Bifidobacteriales</taxon>
        <taxon>Bifidobacteriaceae</taxon>
        <taxon>Bifidobacterium</taxon>
    </lineage>
</organism>
<dbReference type="InterPro" id="IPR012902">
    <property type="entry name" value="N_methyl_site"/>
</dbReference>
<keyword evidence="1" id="KW-0472">Membrane</keyword>
<feature type="transmembrane region" description="Helical" evidence="1">
    <location>
        <begin position="48"/>
        <end position="70"/>
    </location>
</feature>
<protein>
    <submittedName>
        <fullName evidence="3">Prepilin-type N-terminal cleavage/methylation domain-containing protein</fullName>
    </submittedName>
</protein>
<gene>
    <name evidence="3" type="ORF">DWZ91_02805</name>
    <name evidence="2" type="ORF">KZP06_07490</name>
</gene>
<keyword evidence="1" id="KW-1133">Transmembrane helix</keyword>
<comment type="caution">
    <text evidence="3">The sequence shown here is derived from an EMBL/GenBank/DDBJ whole genome shotgun (WGS) entry which is preliminary data.</text>
</comment>
<dbReference type="Proteomes" id="UP001197735">
    <property type="component" value="Unassembled WGS sequence"/>
</dbReference>
<evidence type="ECO:0000313" key="2">
    <source>
        <dbReference type="EMBL" id="MCB4880567.1"/>
    </source>
</evidence>
<dbReference type="EMBL" id="JAHXEI010000006">
    <property type="protein sequence ID" value="MCB4880567.1"/>
    <property type="molecule type" value="Genomic_DNA"/>
</dbReference>
<reference evidence="3 4" key="1">
    <citation type="submission" date="2018-08" db="EMBL/GenBank/DDBJ databases">
        <title>A genome reference for cultivated species of the human gut microbiota.</title>
        <authorList>
            <person name="Zou Y."/>
            <person name="Xue W."/>
            <person name="Luo G."/>
        </authorList>
    </citation>
    <scope>NUCLEOTIDE SEQUENCE [LARGE SCALE GENOMIC DNA]</scope>
    <source>
        <strain evidence="3 4">AF36-12AT</strain>
    </source>
</reference>
<keyword evidence="1" id="KW-0812">Transmembrane</keyword>
<dbReference type="EMBL" id="QRPH01000002">
    <property type="protein sequence ID" value="RHL97205.1"/>
    <property type="molecule type" value="Genomic_DNA"/>
</dbReference>
<proteinExistence type="predicted"/>
<dbReference type="AlphaFoldDB" id="A0AAQ0LTQ6"/>
<dbReference type="Pfam" id="PF07963">
    <property type="entry name" value="N_methyl"/>
    <property type="match status" value="1"/>
</dbReference>
<dbReference type="NCBIfam" id="TIGR02532">
    <property type="entry name" value="IV_pilin_GFxxxE"/>
    <property type="match status" value="1"/>
</dbReference>
<evidence type="ECO:0000313" key="3">
    <source>
        <dbReference type="EMBL" id="RHL97205.1"/>
    </source>
</evidence>
<reference evidence="2" key="2">
    <citation type="submission" date="2021-07" db="EMBL/GenBank/DDBJ databases">
        <title>Xylan utilisation by Bifidobacterium pseudocatenulatum.</title>
        <authorList>
            <person name="Watanabe Y."/>
        </authorList>
    </citation>
    <scope>NUCLEOTIDE SEQUENCE</scope>
    <source>
        <strain evidence="2">YIT12824</strain>
    </source>
</reference>
<dbReference type="Proteomes" id="UP000285613">
    <property type="component" value="Unassembled WGS sequence"/>
</dbReference>
<evidence type="ECO:0000313" key="4">
    <source>
        <dbReference type="Proteomes" id="UP000285613"/>
    </source>
</evidence>
<sequence length="272" mass="29133">MMGWHLVKELLMEYSLRTAGDAPDSGVAASRVNRLPKRGESGFTLVEVLVAIVVLSITGLAAAQFAITAIRTSYAQQQRSTAVSLGDDGMERMRAQIANVDANQYLDELIKGMGETSVTAAQKNLSDVGAITSQLADLSYTSSPDPDKSKYIQPVRATTGKDAKHTEYTVNTVVERCFRASGEISCKTASQLGISRSSATSYTANTSTSATADILDPGKTVSGAFTFGAHTYMPMIRVVVGVTWDDNMHQGKTCLYTTSELLDIGVDNKLII</sequence>